<dbReference type="AlphaFoldDB" id="A0A5D0NIC5"/>
<dbReference type="EMBL" id="VSFG01000005">
    <property type="protein sequence ID" value="TYB44099.1"/>
    <property type="molecule type" value="Genomic_DNA"/>
</dbReference>
<feature type="compositionally biased region" description="Low complexity" evidence="2">
    <location>
        <begin position="406"/>
        <end position="419"/>
    </location>
</feature>
<dbReference type="STRING" id="1220554.GCA_001552135_06107"/>
<keyword evidence="1 3" id="KW-0808">Transferase</keyword>
<dbReference type="InterPro" id="IPR044855">
    <property type="entry name" value="CoA-Trfase_III_dom3_sf"/>
</dbReference>
<proteinExistence type="predicted"/>
<dbReference type="GO" id="GO:0008410">
    <property type="term" value="F:CoA-transferase activity"/>
    <property type="evidence" value="ECO:0007669"/>
    <property type="project" value="TreeGrafter"/>
</dbReference>
<comment type="caution">
    <text evidence="3">The sequence shown here is derived from an EMBL/GenBank/DDBJ whole genome shotgun (WGS) entry which is preliminary data.</text>
</comment>
<dbReference type="InterPro" id="IPR023606">
    <property type="entry name" value="CoA-Trfase_III_dom_1_sf"/>
</dbReference>
<accession>A0A5D0NIC5</accession>
<evidence type="ECO:0000313" key="3">
    <source>
        <dbReference type="EMBL" id="TYB44099.1"/>
    </source>
</evidence>
<sequence length="419" mass="44465">MGRAPLDGVRVLELGSFIAGPFAGQLLGDYGAEVVKIEPCDGDAMRRWGVLRDGRSLWWAQLARNKRSVAVDLRDPRGRDLVRRLAHRADVVVENFAPGRLADWGLDYAALSAANPRLVMAHVSGFGQTGPRAGDRGFGSVGEAMGGIRALTGHPDRPPTRVGISLGDALAGMFAVMGVLAALQERHRSGRGQEIDVALYEAVFALMESTLAEYEIAGSTRTRTGSTLPGVAPSNVYRAADGGELLIAANGDALFVRLCAAMGAPELADDPRFATHQARGRNMAELDELVGDWVAGLSLAEAERLLDEHAVPRGRIYTPADMLADAHYAAREMIVRLTDPGTGLEIPMPGVVPKLSRTPGAVRAAGPLLGADTERVLREWAGCPEKEIDLLAARGVVRRVDPPDGGPAAAPRPTAAVRH</sequence>
<dbReference type="Proteomes" id="UP000323380">
    <property type="component" value="Unassembled WGS sequence"/>
</dbReference>
<dbReference type="Gene3D" id="3.40.50.10540">
    <property type="entry name" value="Crotonobetainyl-coa:carnitine coa-transferase, domain 1"/>
    <property type="match status" value="1"/>
</dbReference>
<gene>
    <name evidence="3" type="ORF">FXF69_24400</name>
</gene>
<reference evidence="3 4" key="1">
    <citation type="submission" date="2019-08" db="EMBL/GenBank/DDBJ databases">
        <title>Actinomadura sp. nov. CYP1-5 isolated from mountain soil.</title>
        <authorList>
            <person name="Songsumanus A."/>
            <person name="Kuncharoen N."/>
            <person name="Kudo T."/>
            <person name="Yuki M."/>
            <person name="Igarashi Y."/>
            <person name="Tanasupawat S."/>
        </authorList>
    </citation>
    <scope>NUCLEOTIDE SEQUENCE [LARGE SCALE GENOMIC DNA]</scope>
    <source>
        <strain evidence="3 4">JCM 14158</strain>
    </source>
</reference>
<feature type="region of interest" description="Disordered" evidence="2">
    <location>
        <begin position="399"/>
        <end position="419"/>
    </location>
</feature>
<evidence type="ECO:0000256" key="2">
    <source>
        <dbReference type="SAM" id="MobiDB-lite"/>
    </source>
</evidence>
<organism evidence="3 4">
    <name type="scientific">Actinomadura chibensis</name>
    <dbReference type="NCBI Taxonomy" id="392828"/>
    <lineage>
        <taxon>Bacteria</taxon>
        <taxon>Bacillati</taxon>
        <taxon>Actinomycetota</taxon>
        <taxon>Actinomycetes</taxon>
        <taxon>Streptosporangiales</taxon>
        <taxon>Thermomonosporaceae</taxon>
        <taxon>Actinomadura</taxon>
    </lineage>
</organism>
<dbReference type="Pfam" id="PF02515">
    <property type="entry name" value="CoA_transf_3"/>
    <property type="match status" value="1"/>
</dbReference>
<dbReference type="PANTHER" id="PTHR48207:SF3">
    <property type="entry name" value="SUCCINATE--HYDROXYMETHYLGLUTARATE COA-TRANSFERASE"/>
    <property type="match status" value="1"/>
</dbReference>
<dbReference type="PANTHER" id="PTHR48207">
    <property type="entry name" value="SUCCINATE--HYDROXYMETHYLGLUTARATE COA-TRANSFERASE"/>
    <property type="match status" value="1"/>
</dbReference>
<evidence type="ECO:0000256" key="1">
    <source>
        <dbReference type="ARBA" id="ARBA00022679"/>
    </source>
</evidence>
<dbReference type="InterPro" id="IPR050483">
    <property type="entry name" value="CoA-transferase_III_domain"/>
</dbReference>
<dbReference type="SUPFAM" id="SSF89796">
    <property type="entry name" value="CoA-transferase family III (CaiB/BaiF)"/>
    <property type="match status" value="1"/>
</dbReference>
<protein>
    <submittedName>
        <fullName evidence="3">CoA transferase</fullName>
    </submittedName>
</protein>
<keyword evidence="4" id="KW-1185">Reference proteome</keyword>
<name>A0A5D0NIC5_9ACTN</name>
<dbReference type="InterPro" id="IPR003673">
    <property type="entry name" value="CoA-Trfase_fam_III"/>
</dbReference>
<evidence type="ECO:0000313" key="4">
    <source>
        <dbReference type="Proteomes" id="UP000323380"/>
    </source>
</evidence>
<dbReference type="RefSeq" id="WP_067899218.1">
    <property type="nucleotide sequence ID" value="NZ_VSFG01000005.1"/>
</dbReference>
<dbReference type="Gene3D" id="3.30.1540.10">
    <property type="entry name" value="formyl-coa transferase, domain 3"/>
    <property type="match status" value="1"/>
</dbReference>